<dbReference type="CDD" id="cd04301">
    <property type="entry name" value="NAT_SF"/>
    <property type="match status" value="1"/>
</dbReference>
<accession>A0ABW5KW25</accession>
<keyword evidence="2" id="KW-0012">Acyltransferase</keyword>
<dbReference type="InterPro" id="IPR000182">
    <property type="entry name" value="GNAT_dom"/>
</dbReference>
<dbReference type="Pfam" id="PF13302">
    <property type="entry name" value="Acetyltransf_3"/>
    <property type="match status" value="1"/>
</dbReference>
<sequence>MVTLQGNLIYLRALEPEDLDFIFTIENDETIWELSSTQTPYSKYVLKNYLENAHLDIYDAKQLRLVIVNKHHAPVGLIDLFDFDFKNKRAGVGIVVYHKKDRHAGYGTEALKLVTQYAKTHLNLHQLFCNIEAGNTASLHLFKQQGFTSVGLKKDWNYANGTFKSEYLLQRILN</sequence>
<protein>
    <submittedName>
        <fullName evidence="2">GNAT family N-acetyltransferase</fullName>
        <ecNumber evidence="2">2.3.-.-</ecNumber>
    </submittedName>
</protein>
<dbReference type="PROSITE" id="PS51186">
    <property type="entry name" value="GNAT"/>
    <property type="match status" value="1"/>
</dbReference>
<evidence type="ECO:0000313" key="3">
    <source>
        <dbReference type="Proteomes" id="UP001597472"/>
    </source>
</evidence>
<dbReference type="InterPro" id="IPR016181">
    <property type="entry name" value="Acyl_CoA_acyltransferase"/>
</dbReference>
<feature type="domain" description="N-acetyltransferase" evidence="1">
    <location>
        <begin position="9"/>
        <end position="174"/>
    </location>
</feature>
<dbReference type="EMBL" id="JBHULS010000004">
    <property type="protein sequence ID" value="MFD2552115.1"/>
    <property type="molecule type" value="Genomic_DNA"/>
</dbReference>
<dbReference type="EC" id="2.3.-.-" evidence="2"/>
<keyword evidence="2" id="KW-0808">Transferase</keyword>
<reference evidence="3" key="1">
    <citation type="journal article" date="2019" name="Int. J. Syst. Evol. Microbiol.">
        <title>The Global Catalogue of Microorganisms (GCM) 10K type strain sequencing project: providing services to taxonomists for standard genome sequencing and annotation.</title>
        <authorList>
            <consortium name="The Broad Institute Genomics Platform"/>
            <consortium name="The Broad Institute Genome Sequencing Center for Infectious Disease"/>
            <person name="Wu L."/>
            <person name="Ma J."/>
        </authorList>
    </citation>
    <scope>NUCLEOTIDE SEQUENCE [LARGE SCALE GENOMIC DNA]</scope>
    <source>
        <strain evidence="3">KCTC 42587</strain>
    </source>
</reference>
<dbReference type="GO" id="GO:0016746">
    <property type="term" value="F:acyltransferase activity"/>
    <property type="evidence" value="ECO:0007669"/>
    <property type="project" value="UniProtKB-KW"/>
</dbReference>
<evidence type="ECO:0000259" key="1">
    <source>
        <dbReference type="PROSITE" id="PS51186"/>
    </source>
</evidence>
<keyword evidence="3" id="KW-1185">Reference proteome</keyword>
<gene>
    <name evidence="2" type="ORF">ACFSQP_09840</name>
</gene>
<dbReference type="Proteomes" id="UP001597472">
    <property type="component" value="Unassembled WGS sequence"/>
</dbReference>
<dbReference type="SUPFAM" id="SSF55729">
    <property type="entry name" value="Acyl-CoA N-acyltransferases (Nat)"/>
    <property type="match status" value="1"/>
</dbReference>
<proteinExistence type="predicted"/>
<dbReference type="RefSeq" id="WP_376893936.1">
    <property type="nucleotide sequence ID" value="NZ_JBHULS010000004.1"/>
</dbReference>
<dbReference type="PANTHER" id="PTHR43415">
    <property type="entry name" value="SPERMIDINE N(1)-ACETYLTRANSFERASE"/>
    <property type="match status" value="1"/>
</dbReference>
<organism evidence="2 3">
    <name type="scientific">Bizionia sediminis</name>
    <dbReference type="NCBI Taxonomy" id="1737064"/>
    <lineage>
        <taxon>Bacteria</taxon>
        <taxon>Pseudomonadati</taxon>
        <taxon>Bacteroidota</taxon>
        <taxon>Flavobacteriia</taxon>
        <taxon>Flavobacteriales</taxon>
        <taxon>Flavobacteriaceae</taxon>
        <taxon>Bizionia</taxon>
    </lineage>
</organism>
<comment type="caution">
    <text evidence="2">The sequence shown here is derived from an EMBL/GenBank/DDBJ whole genome shotgun (WGS) entry which is preliminary data.</text>
</comment>
<dbReference type="Gene3D" id="3.40.630.30">
    <property type="match status" value="1"/>
</dbReference>
<name>A0ABW5KW25_9FLAO</name>
<dbReference type="PANTHER" id="PTHR43415:SF3">
    <property type="entry name" value="GNAT-FAMILY ACETYLTRANSFERASE"/>
    <property type="match status" value="1"/>
</dbReference>
<evidence type="ECO:0000313" key="2">
    <source>
        <dbReference type="EMBL" id="MFD2552115.1"/>
    </source>
</evidence>